<organism evidence="2 3">
    <name type="scientific">Puccinia coronata f. sp. avenae</name>
    <dbReference type="NCBI Taxonomy" id="200324"/>
    <lineage>
        <taxon>Eukaryota</taxon>
        <taxon>Fungi</taxon>
        <taxon>Dikarya</taxon>
        <taxon>Basidiomycota</taxon>
        <taxon>Pucciniomycotina</taxon>
        <taxon>Pucciniomycetes</taxon>
        <taxon>Pucciniales</taxon>
        <taxon>Pucciniaceae</taxon>
        <taxon>Puccinia</taxon>
    </lineage>
</organism>
<dbReference type="Proteomes" id="UP000235388">
    <property type="component" value="Unassembled WGS sequence"/>
</dbReference>
<dbReference type="AlphaFoldDB" id="A0A2N5TDZ9"/>
<gene>
    <name evidence="2" type="ORF">PCANC_28253</name>
</gene>
<comment type="caution">
    <text evidence="2">The sequence shown here is derived from an EMBL/GenBank/DDBJ whole genome shotgun (WGS) entry which is preliminary data.</text>
</comment>
<dbReference type="EMBL" id="PGCJ01000711">
    <property type="protein sequence ID" value="PLW23722.1"/>
    <property type="molecule type" value="Genomic_DNA"/>
</dbReference>
<sequence>MFVVHKCDPYRQISVFCAVEERLNLTQVSFVHLRNILNGVTLPGGNYPAETRSAGVTLNPSCEDKSDTVQPEPIVNHHNNKKDATTSIATKGPIQEALPSHDVPLNKPSHGKRLTLKLSAPAPRRSLRKAA</sequence>
<evidence type="ECO:0000313" key="3">
    <source>
        <dbReference type="Proteomes" id="UP000235388"/>
    </source>
</evidence>
<reference evidence="2 3" key="1">
    <citation type="submission" date="2017-11" db="EMBL/GenBank/DDBJ databases">
        <title>De novo assembly and phasing of dikaryotic genomes from two isolates of Puccinia coronata f. sp. avenae, the causal agent of oat crown rust.</title>
        <authorList>
            <person name="Miller M.E."/>
            <person name="Zhang Y."/>
            <person name="Omidvar V."/>
            <person name="Sperschneider J."/>
            <person name="Schwessinger B."/>
            <person name="Raley C."/>
            <person name="Palmer J.M."/>
            <person name="Garnica D."/>
            <person name="Upadhyaya N."/>
            <person name="Rathjen J."/>
            <person name="Taylor J.M."/>
            <person name="Park R.F."/>
            <person name="Dodds P.N."/>
            <person name="Hirsch C.D."/>
            <person name="Kianian S.F."/>
            <person name="Figueroa M."/>
        </authorList>
    </citation>
    <scope>NUCLEOTIDE SEQUENCE [LARGE SCALE GENOMIC DNA]</scope>
    <source>
        <strain evidence="2">12NC29</strain>
    </source>
</reference>
<accession>A0A2N5TDZ9</accession>
<keyword evidence="3" id="KW-1185">Reference proteome</keyword>
<proteinExistence type="predicted"/>
<protein>
    <submittedName>
        <fullName evidence="2">Uncharacterized protein</fullName>
    </submittedName>
</protein>
<evidence type="ECO:0000256" key="1">
    <source>
        <dbReference type="SAM" id="MobiDB-lite"/>
    </source>
</evidence>
<evidence type="ECO:0000313" key="2">
    <source>
        <dbReference type="EMBL" id="PLW23722.1"/>
    </source>
</evidence>
<name>A0A2N5TDZ9_9BASI</name>
<feature type="region of interest" description="Disordered" evidence="1">
    <location>
        <begin position="61"/>
        <end position="87"/>
    </location>
</feature>